<evidence type="ECO:0000313" key="1">
    <source>
        <dbReference type="EMBL" id="OBS77047.1"/>
    </source>
</evidence>
<dbReference type="SUPFAM" id="SSF52047">
    <property type="entry name" value="RNI-like"/>
    <property type="match status" value="1"/>
</dbReference>
<dbReference type="EMBL" id="LZPO01034771">
    <property type="protein sequence ID" value="OBS77047.1"/>
    <property type="molecule type" value="Genomic_DNA"/>
</dbReference>
<dbReference type="STRING" id="56216.A0A1A6HHC1"/>
<organism evidence="1 2">
    <name type="scientific">Neotoma lepida</name>
    <name type="common">Desert woodrat</name>
    <dbReference type="NCBI Taxonomy" id="56216"/>
    <lineage>
        <taxon>Eukaryota</taxon>
        <taxon>Metazoa</taxon>
        <taxon>Chordata</taxon>
        <taxon>Craniata</taxon>
        <taxon>Vertebrata</taxon>
        <taxon>Euteleostomi</taxon>
        <taxon>Mammalia</taxon>
        <taxon>Eutheria</taxon>
        <taxon>Euarchontoglires</taxon>
        <taxon>Glires</taxon>
        <taxon>Rodentia</taxon>
        <taxon>Myomorpha</taxon>
        <taxon>Muroidea</taxon>
        <taxon>Cricetidae</taxon>
        <taxon>Neotominae</taxon>
        <taxon>Neotoma</taxon>
    </lineage>
</organism>
<dbReference type="Proteomes" id="UP000092124">
    <property type="component" value="Unassembled WGS sequence"/>
</dbReference>
<comment type="caution">
    <text evidence="1">The sequence shown here is derived from an EMBL/GenBank/DDBJ whole genome shotgun (WGS) entry which is preliminary data.</text>
</comment>
<dbReference type="InterPro" id="IPR051279">
    <property type="entry name" value="PP1-Reg/Actin-Interact_Protein"/>
</dbReference>
<dbReference type="GO" id="GO:0030027">
    <property type="term" value="C:lamellipodium"/>
    <property type="evidence" value="ECO:0007669"/>
    <property type="project" value="TreeGrafter"/>
</dbReference>
<evidence type="ECO:0000313" key="2">
    <source>
        <dbReference type="Proteomes" id="UP000092124"/>
    </source>
</evidence>
<dbReference type="AlphaFoldDB" id="A0A1A6HHC1"/>
<accession>A0A1A6HHC1</accession>
<dbReference type="Pfam" id="PF13516">
    <property type="entry name" value="LRR_6"/>
    <property type="match status" value="1"/>
</dbReference>
<dbReference type="SMART" id="SM00368">
    <property type="entry name" value="LRR_RI"/>
    <property type="match status" value="2"/>
</dbReference>
<dbReference type="Gene3D" id="3.80.10.10">
    <property type="entry name" value="Ribonuclease Inhibitor"/>
    <property type="match status" value="1"/>
</dbReference>
<dbReference type="GO" id="GO:0016477">
    <property type="term" value="P:cell migration"/>
    <property type="evidence" value="ECO:0007669"/>
    <property type="project" value="TreeGrafter"/>
</dbReference>
<dbReference type="InterPro" id="IPR032675">
    <property type="entry name" value="LRR_dom_sf"/>
</dbReference>
<dbReference type="OrthoDB" id="18598at2759"/>
<name>A0A1A6HHC1_NEOLE</name>
<evidence type="ECO:0008006" key="3">
    <source>
        <dbReference type="Google" id="ProtNLM"/>
    </source>
</evidence>
<dbReference type="InterPro" id="IPR001611">
    <property type="entry name" value="Leu-rich_rpt"/>
</dbReference>
<dbReference type="GO" id="GO:0005886">
    <property type="term" value="C:plasma membrane"/>
    <property type="evidence" value="ECO:0007669"/>
    <property type="project" value="TreeGrafter"/>
</dbReference>
<dbReference type="GO" id="GO:0034315">
    <property type="term" value="P:regulation of Arp2/3 complex-mediated actin nucleation"/>
    <property type="evidence" value="ECO:0007669"/>
    <property type="project" value="TreeGrafter"/>
</dbReference>
<reference evidence="1 2" key="1">
    <citation type="submission" date="2016-06" db="EMBL/GenBank/DDBJ databases">
        <title>The Draft Genome Sequence and Annotation of the Desert Woodrat Neotoma lepida.</title>
        <authorList>
            <person name="Campbell M."/>
            <person name="Oakeson K.F."/>
            <person name="Yandell M."/>
            <person name="Halpert J.R."/>
            <person name="Dearing D."/>
        </authorList>
    </citation>
    <scope>NUCLEOTIDE SEQUENCE [LARGE SCALE GENOMIC DNA]</scope>
    <source>
        <strain evidence="1">417</strain>
        <tissue evidence="1">Liver</tissue>
    </source>
</reference>
<sequence length="218" mass="23644">MMESPPVRQKNAEVSRAYDCQRQNAVGIFKKALLLGLACNHSLKGVSLDLSSCELRSGGAQVLEGCIAEIHNIISLDISDNGLESDLSTLIVWLSKNRSIQHLALGKNFNNMKPKNLTPVLDNLVQMIQDEDSPLQSLSLADSKLKAEVTIIINALGSNTSLTKVDISGNGMGDMGAKMLAKALQINTKLSMRQNWNPLLKLKPQGKNSGMVLESQYG</sequence>
<dbReference type="PANTHER" id="PTHR24112:SF39">
    <property type="entry name" value="F-ACTIN-UNCAPPING PROTEIN LRRC16A"/>
    <property type="match status" value="1"/>
</dbReference>
<proteinExistence type="predicted"/>
<dbReference type="PANTHER" id="PTHR24112">
    <property type="entry name" value="LEUCINE-RICH REPEAT, ISOFORM F-RELATED"/>
    <property type="match status" value="1"/>
</dbReference>
<protein>
    <recommendedName>
        <fullName evidence="3">CARMIL pleckstrin homology domain-containing protein</fullName>
    </recommendedName>
</protein>
<keyword evidence="2" id="KW-1185">Reference proteome</keyword>
<gene>
    <name evidence="1" type="ORF">A6R68_16512</name>
</gene>